<accession>A0ABT8R9X5</accession>
<protein>
    <recommendedName>
        <fullName evidence="3">DUF4303 domain-containing protein</fullName>
    </recommendedName>
</protein>
<gene>
    <name evidence="1" type="ORF">Q0590_21680</name>
</gene>
<dbReference type="Proteomes" id="UP001168528">
    <property type="component" value="Unassembled WGS sequence"/>
</dbReference>
<name>A0ABT8R9X5_9BACT</name>
<keyword evidence="2" id="KW-1185">Reference proteome</keyword>
<evidence type="ECO:0000313" key="1">
    <source>
        <dbReference type="EMBL" id="MDO1448904.1"/>
    </source>
</evidence>
<organism evidence="1 2">
    <name type="scientific">Rhodocytophaga aerolata</name>
    <dbReference type="NCBI Taxonomy" id="455078"/>
    <lineage>
        <taxon>Bacteria</taxon>
        <taxon>Pseudomonadati</taxon>
        <taxon>Bacteroidota</taxon>
        <taxon>Cytophagia</taxon>
        <taxon>Cytophagales</taxon>
        <taxon>Rhodocytophagaceae</taxon>
        <taxon>Rhodocytophaga</taxon>
    </lineage>
</organism>
<reference evidence="1" key="1">
    <citation type="submission" date="2023-07" db="EMBL/GenBank/DDBJ databases">
        <title>The genome sequence of Rhodocytophaga aerolata KACC 12507.</title>
        <authorList>
            <person name="Zhang X."/>
        </authorList>
    </citation>
    <scope>NUCLEOTIDE SEQUENCE</scope>
    <source>
        <strain evidence="1">KACC 12507</strain>
    </source>
</reference>
<dbReference type="EMBL" id="JAUKPO010000014">
    <property type="protein sequence ID" value="MDO1448904.1"/>
    <property type="molecule type" value="Genomic_DNA"/>
</dbReference>
<dbReference type="RefSeq" id="WP_302039703.1">
    <property type="nucleotide sequence ID" value="NZ_JAUKPO010000014.1"/>
</dbReference>
<sequence length="186" mass="21589">MSEQNPGLDPKEIQKVKDACRKENKPYILNENEPQGEEFAHFLFVGDYEGKEVIYDAVLYTLRLHHSSVLYEAAEDKTAQQFPNYKRWDFEEDANGELLLPEDLDEEAENFKAEVMAELEDTDAIKVQEHVNVDPDFDYGVALEACLNIEEVTEDVIKKFVNDFNSNKLVLDNTLYSFKHEDEEED</sequence>
<evidence type="ECO:0008006" key="3">
    <source>
        <dbReference type="Google" id="ProtNLM"/>
    </source>
</evidence>
<evidence type="ECO:0000313" key="2">
    <source>
        <dbReference type="Proteomes" id="UP001168528"/>
    </source>
</evidence>
<proteinExistence type="predicted"/>
<comment type="caution">
    <text evidence="1">The sequence shown here is derived from an EMBL/GenBank/DDBJ whole genome shotgun (WGS) entry which is preliminary data.</text>
</comment>